<name>A0AAV8UE94_9ROSI</name>
<comment type="caution">
    <text evidence="1">The sequence shown here is derived from an EMBL/GenBank/DDBJ whole genome shotgun (WGS) entry which is preliminary data.</text>
</comment>
<evidence type="ECO:0000313" key="1">
    <source>
        <dbReference type="EMBL" id="KAJ8899607.1"/>
    </source>
</evidence>
<sequence length="83" mass="9456">MSHFIHLKVVSHSQAKQKQERMILEGVEEEEKGLVEGIVGIQHNAFYIHRALVGFSISRLARLAEQAERYDGITISHSIIVKF</sequence>
<dbReference type="AlphaFoldDB" id="A0AAV8UE94"/>
<proteinExistence type="predicted"/>
<gene>
    <name evidence="1" type="ORF">K2173_018581</name>
</gene>
<dbReference type="EMBL" id="JAIWQS010000008">
    <property type="protein sequence ID" value="KAJ8899607.1"/>
    <property type="molecule type" value="Genomic_DNA"/>
</dbReference>
<dbReference type="Proteomes" id="UP001159364">
    <property type="component" value="Linkage Group LG08"/>
</dbReference>
<keyword evidence="2" id="KW-1185">Reference proteome</keyword>
<evidence type="ECO:0000313" key="2">
    <source>
        <dbReference type="Proteomes" id="UP001159364"/>
    </source>
</evidence>
<organism evidence="1 2">
    <name type="scientific">Erythroxylum novogranatense</name>
    <dbReference type="NCBI Taxonomy" id="1862640"/>
    <lineage>
        <taxon>Eukaryota</taxon>
        <taxon>Viridiplantae</taxon>
        <taxon>Streptophyta</taxon>
        <taxon>Embryophyta</taxon>
        <taxon>Tracheophyta</taxon>
        <taxon>Spermatophyta</taxon>
        <taxon>Magnoliopsida</taxon>
        <taxon>eudicotyledons</taxon>
        <taxon>Gunneridae</taxon>
        <taxon>Pentapetalae</taxon>
        <taxon>rosids</taxon>
        <taxon>fabids</taxon>
        <taxon>Malpighiales</taxon>
        <taxon>Erythroxylaceae</taxon>
        <taxon>Erythroxylum</taxon>
    </lineage>
</organism>
<accession>A0AAV8UE94</accession>
<reference evidence="1 2" key="1">
    <citation type="submission" date="2021-09" db="EMBL/GenBank/DDBJ databases">
        <title>Genomic insights and catalytic innovation underlie evolution of tropane alkaloids biosynthesis.</title>
        <authorList>
            <person name="Wang Y.-J."/>
            <person name="Tian T."/>
            <person name="Huang J.-P."/>
            <person name="Huang S.-X."/>
        </authorList>
    </citation>
    <scope>NUCLEOTIDE SEQUENCE [LARGE SCALE GENOMIC DNA]</scope>
    <source>
        <strain evidence="1">KIB-2018</strain>
        <tissue evidence="1">Leaf</tissue>
    </source>
</reference>
<protein>
    <submittedName>
        <fullName evidence="1">Uncharacterized protein</fullName>
    </submittedName>
</protein>